<dbReference type="RefSeq" id="WP_179442230.1">
    <property type="nucleotide sequence ID" value="NZ_BAAALK010000002.1"/>
</dbReference>
<comment type="subcellular location">
    <subcellularLocation>
        <location evidence="1">Cell membrane</location>
        <topology evidence="1">Multi-pass membrane protein</topology>
    </subcellularLocation>
</comment>
<accession>A0A7Z0J3N4</accession>
<feature type="transmembrane region" description="Helical" evidence="7">
    <location>
        <begin position="480"/>
        <end position="498"/>
    </location>
</feature>
<dbReference type="SMART" id="SM00849">
    <property type="entry name" value="Lactamase_B"/>
    <property type="match status" value="1"/>
</dbReference>
<name>A0A7Z0J3N4_9MICC</name>
<feature type="transmembrane region" description="Helical" evidence="7">
    <location>
        <begin position="292"/>
        <end position="314"/>
    </location>
</feature>
<feature type="transmembrane region" description="Helical" evidence="7">
    <location>
        <begin position="345"/>
        <end position="361"/>
    </location>
</feature>
<dbReference type="InterPro" id="IPR052159">
    <property type="entry name" value="Competence_DNA_uptake"/>
</dbReference>
<dbReference type="Gene3D" id="3.60.15.10">
    <property type="entry name" value="Ribonuclease Z/Hydroxyacylglutathione hydrolase-like"/>
    <property type="match status" value="1"/>
</dbReference>
<protein>
    <submittedName>
        <fullName evidence="9">Competence protein ComEC</fullName>
    </submittedName>
</protein>
<evidence type="ECO:0000256" key="5">
    <source>
        <dbReference type="ARBA" id="ARBA00023136"/>
    </source>
</evidence>
<comment type="caution">
    <text evidence="9">The sequence shown here is derived from an EMBL/GenBank/DDBJ whole genome shotgun (WGS) entry which is preliminary data.</text>
</comment>
<dbReference type="InterPro" id="IPR036866">
    <property type="entry name" value="RibonucZ/Hydroxyglut_hydro"/>
</dbReference>
<feature type="transmembrane region" description="Helical" evidence="7">
    <location>
        <begin position="544"/>
        <end position="565"/>
    </location>
</feature>
<dbReference type="NCBIfam" id="TIGR00360">
    <property type="entry name" value="ComEC_N-term"/>
    <property type="match status" value="1"/>
</dbReference>
<evidence type="ECO:0000256" key="3">
    <source>
        <dbReference type="ARBA" id="ARBA00022692"/>
    </source>
</evidence>
<keyword evidence="3 7" id="KW-0812">Transmembrane</keyword>
<dbReference type="PANTHER" id="PTHR30619:SF1">
    <property type="entry name" value="RECOMBINATION PROTEIN 2"/>
    <property type="match status" value="1"/>
</dbReference>
<evidence type="ECO:0000259" key="8">
    <source>
        <dbReference type="SMART" id="SM00849"/>
    </source>
</evidence>
<keyword evidence="2" id="KW-1003">Cell membrane</keyword>
<evidence type="ECO:0000256" key="4">
    <source>
        <dbReference type="ARBA" id="ARBA00022989"/>
    </source>
</evidence>
<keyword evidence="5 7" id="KW-0472">Membrane</keyword>
<evidence type="ECO:0000256" key="2">
    <source>
        <dbReference type="ARBA" id="ARBA00022475"/>
    </source>
</evidence>
<evidence type="ECO:0000313" key="10">
    <source>
        <dbReference type="Proteomes" id="UP000560069"/>
    </source>
</evidence>
<dbReference type="InterPro" id="IPR004477">
    <property type="entry name" value="ComEC_N"/>
</dbReference>
<dbReference type="GO" id="GO:0005886">
    <property type="term" value="C:plasma membrane"/>
    <property type="evidence" value="ECO:0007669"/>
    <property type="project" value="UniProtKB-SubCell"/>
</dbReference>
<reference evidence="9 10" key="1">
    <citation type="submission" date="2020-07" db="EMBL/GenBank/DDBJ databases">
        <title>Sequencing the genomes of 1000 actinobacteria strains.</title>
        <authorList>
            <person name="Klenk H.-P."/>
        </authorList>
    </citation>
    <scope>NUCLEOTIDE SEQUENCE [LARGE SCALE GENOMIC DNA]</scope>
    <source>
        <strain evidence="9 10">DSM 15664</strain>
    </source>
</reference>
<evidence type="ECO:0000256" key="7">
    <source>
        <dbReference type="SAM" id="Phobius"/>
    </source>
</evidence>
<feature type="domain" description="Metallo-beta-lactamase" evidence="8">
    <location>
        <begin position="583"/>
        <end position="766"/>
    </location>
</feature>
<sequence>MTAGKPLDLRLLPAALSSWAAALAAVHLPWQHALHLGWTLLGVGALATLGAWLLHRLSTAAAPLHILLCCVLAGAVAFQAGTEAREHHSSGWVSAVESDVPVMVTLRVSAQPEVLSTPGFDGQTRIAAAATVETAVLSGEDRPRPLDAFVVIIQDSAAAPTGHPSAEPTGQPPGGPAGEHIGQPEGHPSAASRVGTLSLVTGHRYQGLVKLSPTGPGQRETALVFPFGEPLQRLPADPRTEFTEVFNGLRSATAAASAPAVGDAPALLPGLILGDRTHQDQELSEAMRAAGLSHLTAVSGANCALVMGALIGLVRLSRAPRWTSVPVSLIGLLLFVLLVHPEPSVIRAGVMGSIAAVSLFAGRGRSAFALLCLCVLGLLVFDPFYAMEPAFQLSAAATAGIVVLGTRIRERLEGFLPMVLAAPLALAFSAQLFVTPVLLPLSASMSTYAIPANVLAAPFVPFITVPGTFAAVISTTLPWLAVPILWCCGWAAACLGLIGRVASGLPQATAPWPEGWLGWALVVLYVFAAVVLAWGLVERFRLWQVLLLAGMAGAVLALVLPVTALTPTRGIDQWQVALCDVGQGDMLVVRTQEAAGVIVDTGEDPLLADRCLEKLGVDTVEALLLTHEHRDHYGGTPGVLQDREAGLVLHAGSADWDVGTEVESVAELPVDVPVHRPEAGETFEFLGGVQVRLTVWAAEAHHAEANDNSLVALFEIADSRLEPGVIGSAEQPLRLLAMGDMEQEVAASLLRRVGPPEGVHLLKVSHHGASNGGTQVLEATRPAAALIGVGEENSYGHPSAEIIGTLEGLGAAVYRTDLHGTVVFTVDADGLEADAVP</sequence>
<dbReference type="Pfam" id="PF00753">
    <property type="entry name" value="Lactamase_B"/>
    <property type="match status" value="1"/>
</dbReference>
<dbReference type="SUPFAM" id="SSF56281">
    <property type="entry name" value="Metallo-hydrolase/oxidoreductase"/>
    <property type="match status" value="1"/>
</dbReference>
<feature type="region of interest" description="Disordered" evidence="6">
    <location>
        <begin position="159"/>
        <end position="191"/>
    </location>
</feature>
<evidence type="ECO:0000313" key="9">
    <source>
        <dbReference type="EMBL" id="NYJ17557.1"/>
    </source>
</evidence>
<feature type="transmembrane region" description="Helical" evidence="7">
    <location>
        <begin position="518"/>
        <end position="537"/>
    </location>
</feature>
<evidence type="ECO:0000256" key="1">
    <source>
        <dbReference type="ARBA" id="ARBA00004651"/>
    </source>
</evidence>
<organism evidence="9 10">
    <name type="scientific">Nesterenkonia sandarakina</name>
    <dbReference type="NCBI Taxonomy" id="272918"/>
    <lineage>
        <taxon>Bacteria</taxon>
        <taxon>Bacillati</taxon>
        <taxon>Actinomycetota</taxon>
        <taxon>Actinomycetes</taxon>
        <taxon>Micrococcales</taxon>
        <taxon>Micrococcaceae</taxon>
        <taxon>Nesterenkonia</taxon>
    </lineage>
</organism>
<gene>
    <name evidence="9" type="ORF">HNR11_002091</name>
</gene>
<dbReference type="PANTHER" id="PTHR30619">
    <property type="entry name" value="DNA INTERNALIZATION/COMPETENCE PROTEIN COMEC/REC2"/>
    <property type="match status" value="1"/>
</dbReference>
<feature type="transmembrane region" description="Helical" evidence="7">
    <location>
        <begin position="34"/>
        <end position="54"/>
    </location>
</feature>
<dbReference type="InterPro" id="IPR001279">
    <property type="entry name" value="Metallo-B-lactamas"/>
</dbReference>
<dbReference type="EMBL" id="JACCFQ010000001">
    <property type="protein sequence ID" value="NYJ17557.1"/>
    <property type="molecule type" value="Genomic_DNA"/>
</dbReference>
<keyword evidence="4 7" id="KW-1133">Transmembrane helix</keyword>
<proteinExistence type="predicted"/>
<dbReference type="Proteomes" id="UP000560069">
    <property type="component" value="Unassembled WGS sequence"/>
</dbReference>
<keyword evidence="10" id="KW-1185">Reference proteome</keyword>
<evidence type="ECO:0000256" key="6">
    <source>
        <dbReference type="SAM" id="MobiDB-lite"/>
    </source>
</evidence>
<dbReference type="Pfam" id="PF03772">
    <property type="entry name" value="Competence"/>
    <property type="match status" value="1"/>
</dbReference>
<feature type="transmembrane region" description="Helical" evidence="7">
    <location>
        <begin position="368"/>
        <end position="385"/>
    </location>
</feature>
<feature type="transmembrane region" description="Helical" evidence="7">
    <location>
        <begin position="321"/>
        <end position="339"/>
    </location>
</feature>
<feature type="transmembrane region" description="Helical" evidence="7">
    <location>
        <begin position="415"/>
        <end position="434"/>
    </location>
</feature>
<feature type="transmembrane region" description="Helical" evidence="7">
    <location>
        <begin position="61"/>
        <end position="80"/>
    </location>
</feature>
<feature type="transmembrane region" description="Helical" evidence="7">
    <location>
        <begin position="454"/>
        <end position="473"/>
    </location>
</feature>
<feature type="transmembrane region" description="Helical" evidence="7">
    <location>
        <begin position="391"/>
        <end position="408"/>
    </location>
</feature>
<dbReference type="AlphaFoldDB" id="A0A7Z0J3N4"/>